<keyword evidence="3" id="KW-1185">Reference proteome</keyword>
<keyword evidence="1" id="KW-0472">Membrane</keyword>
<organism evidence="2 3">
    <name type="scientific">Natronincola peptidivorans</name>
    <dbReference type="NCBI Taxonomy" id="426128"/>
    <lineage>
        <taxon>Bacteria</taxon>
        <taxon>Bacillati</taxon>
        <taxon>Bacillota</taxon>
        <taxon>Clostridia</taxon>
        <taxon>Peptostreptococcales</taxon>
        <taxon>Natronincolaceae</taxon>
        <taxon>Natronincola</taxon>
    </lineage>
</organism>
<name>A0A1I0CK29_9FIRM</name>
<reference evidence="2 3" key="1">
    <citation type="submission" date="2016-10" db="EMBL/GenBank/DDBJ databases">
        <authorList>
            <person name="de Groot N.N."/>
        </authorList>
    </citation>
    <scope>NUCLEOTIDE SEQUENCE [LARGE SCALE GENOMIC DNA]</scope>
    <source>
        <strain evidence="2 3">DSM 18979</strain>
    </source>
</reference>
<gene>
    <name evidence="2" type="ORF">SAMN05660297_01680</name>
</gene>
<evidence type="ECO:0000313" key="3">
    <source>
        <dbReference type="Proteomes" id="UP000199568"/>
    </source>
</evidence>
<evidence type="ECO:0008006" key="4">
    <source>
        <dbReference type="Google" id="ProtNLM"/>
    </source>
</evidence>
<accession>A0A1I0CK29</accession>
<feature type="transmembrane region" description="Helical" evidence="1">
    <location>
        <begin position="57"/>
        <end position="76"/>
    </location>
</feature>
<keyword evidence="1" id="KW-1133">Transmembrane helix</keyword>
<protein>
    <recommendedName>
        <fullName evidence="4">PH domain-containing protein</fullName>
    </recommendedName>
</protein>
<feature type="transmembrane region" description="Helical" evidence="1">
    <location>
        <begin position="101"/>
        <end position="118"/>
    </location>
</feature>
<sequence>MTFLKTIGRTSLTIFRNILLGIGLVLIPILSGLIMSIMQSLVFVPEDFIMWSVGNSVPSLALIFFIIMASILVYYINTKKHSPEEKLFITVFRFVRRHRKATIAALLGFSIIIGYYMFTNVSVISNDRIVTHSFFHPQGKEYSYTDIEALHTGLYNKTVPFTSHQKGEFYYIIELKDGKKINLEHVGGVKNHEDSWLTFMKLDQIFTKLDVTKNIDAEDVDFYLNSLDPLYRNRIQSIFSNVK</sequence>
<evidence type="ECO:0000313" key="2">
    <source>
        <dbReference type="EMBL" id="SET19339.1"/>
    </source>
</evidence>
<proteinExistence type="predicted"/>
<evidence type="ECO:0000256" key="1">
    <source>
        <dbReference type="SAM" id="Phobius"/>
    </source>
</evidence>
<feature type="transmembrane region" description="Helical" evidence="1">
    <location>
        <begin position="12"/>
        <end position="37"/>
    </location>
</feature>
<dbReference type="EMBL" id="FOHU01000005">
    <property type="protein sequence ID" value="SET19339.1"/>
    <property type="molecule type" value="Genomic_DNA"/>
</dbReference>
<keyword evidence="1" id="KW-0812">Transmembrane</keyword>
<dbReference type="Proteomes" id="UP000199568">
    <property type="component" value="Unassembled WGS sequence"/>
</dbReference>
<dbReference type="AlphaFoldDB" id="A0A1I0CK29"/>